<dbReference type="InterPro" id="IPR013324">
    <property type="entry name" value="RNA_pol_sigma_r3/r4-like"/>
</dbReference>
<dbReference type="InterPro" id="IPR014284">
    <property type="entry name" value="RNA_pol_sigma-70_dom"/>
</dbReference>
<reference evidence="1" key="1">
    <citation type="journal article" date="2021" name="PeerJ">
        <title>Extensive microbial diversity within the chicken gut microbiome revealed by metagenomics and culture.</title>
        <authorList>
            <person name="Gilroy R."/>
            <person name="Ravi A."/>
            <person name="Getino M."/>
            <person name="Pursley I."/>
            <person name="Horton D.L."/>
            <person name="Alikhan N.F."/>
            <person name="Baker D."/>
            <person name="Gharbi K."/>
            <person name="Hall N."/>
            <person name="Watson M."/>
            <person name="Adriaenssens E.M."/>
            <person name="Foster-Nyarko E."/>
            <person name="Jarju S."/>
            <person name="Secka A."/>
            <person name="Antonio M."/>
            <person name="Oren A."/>
            <person name="Chaudhuri R.R."/>
            <person name="La Ragione R."/>
            <person name="Hildebrand F."/>
            <person name="Pallen M.J."/>
        </authorList>
    </citation>
    <scope>NUCLEOTIDE SEQUENCE</scope>
    <source>
        <strain evidence="1">USAMLcec2-132</strain>
    </source>
</reference>
<evidence type="ECO:0000313" key="2">
    <source>
        <dbReference type="Proteomes" id="UP000823891"/>
    </source>
</evidence>
<sequence>MGEFVELINDIRKDKEEFYRLIDKFEPLIRKYTKKLYKDDKEDVREEFLLALWESVQGMEYYKSDAEIVKYINNAVWRKFLELYRASRKQHDLDSGEGAEENPQNLIYEEKEYGKMLFRQDIELFINKFTGMKKTIFRLIMEENLSDAEIAARLHKSRQYIHRMRKYLYDELREYIKS</sequence>
<reference evidence="1" key="2">
    <citation type="submission" date="2021-04" db="EMBL/GenBank/DDBJ databases">
        <authorList>
            <person name="Gilroy R."/>
        </authorList>
    </citation>
    <scope>NUCLEOTIDE SEQUENCE</scope>
    <source>
        <strain evidence="1">USAMLcec2-132</strain>
    </source>
</reference>
<dbReference type="EMBL" id="DWWS01000021">
    <property type="protein sequence ID" value="HJC23191.1"/>
    <property type="molecule type" value="Genomic_DNA"/>
</dbReference>
<protein>
    <submittedName>
        <fullName evidence="1">Sigma-70 family RNA polymerase sigma factor</fullName>
    </submittedName>
</protein>
<accession>A0A9D2SQH0</accession>
<dbReference type="InterPro" id="IPR036388">
    <property type="entry name" value="WH-like_DNA-bd_sf"/>
</dbReference>
<name>A0A9D2SQH0_9FIRM</name>
<comment type="caution">
    <text evidence="1">The sequence shown here is derived from an EMBL/GenBank/DDBJ whole genome shotgun (WGS) entry which is preliminary data.</text>
</comment>
<proteinExistence type="predicted"/>
<gene>
    <name evidence="1" type="ORF">H9761_05740</name>
</gene>
<dbReference type="InterPro" id="IPR013325">
    <property type="entry name" value="RNA_pol_sigma_r2"/>
</dbReference>
<dbReference type="Gene3D" id="1.10.1740.10">
    <property type="match status" value="1"/>
</dbReference>
<dbReference type="GO" id="GO:0006352">
    <property type="term" value="P:DNA-templated transcription initiation"/>
    <property type="evidence" value="ECO:0007669"/>
    <property type="project" value="InterPro"/>
</dbReference>
<dbReference type="GO" id="GO:0003700">
    <property type="term" value="F:DNA-binding transcription factor activity"/>
    <property type="evidence" value="ECO:0007669"/>
    <property type="project" value="InterPro"/>
</dbReference>
<dbReference type="NCBIfam" id="TIGR02937">
    <property type="entry name" value="sigma70-ECF"/>
    <property type="match status" value="1"/>
</dbReference>
<dbReference type="AlphaFoldDB" id="A0A9D2SQH0"/>
<dbReference type="SUPFAM" id="SSF88946">
    <property type="entry name" value="Sigma2 domain of RNA polymerase sigma factors"/>
    <property type="match status" value="1"/>
</dbReference>
<dbReference type="Proteomes" id="UP000823891">
    <property type="component" value="Unassembled WGS sequence"/>
</dbReference>
<dbReference type="SUPFAM" id="SSF88659">
    <property type="entry name" value="Sigma3 and sigma4 domains of RNA polymerase sigma factors"/>
    <property type="match status" value="1"/>
</dbReference>
<organism evidence="1 2">
    <name type="scientific">Candidatus Eisenbergiella merdavium</name>
    <dbReference type="NCBI Taxonomy" id="2838551"/>
    <lineage>
        <taxon>Bacteria</taxon>
        <taxon>Bacillati</taxon>
        <taxon>Bacillota</taxon>
        <taxon>Clostridia</taxon>
        <taxon>Lachnospirales</taxon>
        <taxon>Lachnospiraceae</taxon>
        <taxon>Eisenbergiella</taxon>
    </lineage>
</organism>
<evidence type="ECO:0000313" key="1">
    <source>
        <dbReference type="EMBL" id="HJC23191.1"/>
    </source>
</evidence>
<dbReference type="Gene3D" id="1.10.10.10">
    <property type="entry name" value="Winged helix-like DNA-binding domain superfamily/Winged helix DNA-binding domain"/>
    <property type="match status" value="1"/>
</dbReference>